<feature type="domain" description="DUF4158" evidence="1">
    <location>
        <begin position="9"/>
        <end position="79"/>
    </location>
</feature>
<evidence type="ECO:0000313" key="3">
    <source>
        <dbReference type="Proteomes" id="UP001278571"/>
    </source>
</evidence>
<feature type="non-terminal residue" evidence="2">
    <location>
        <position position="83"/>
    </location>
</feature>
<proteinExistence type="predicted"/>
<comment type="caution">
    <text evidence="2">The sequence shown here is derived from an EMBL/GenBank/DDBJ whole genome shotgun (WGS) entry which is preliminary data.</text>
</comment>
<dbReference type="Pfam" id="PF13700">
    <property type="entry name" value="DUF4158"/>
    <property type="match status" value="1"/>
</dbReference>
<protein>
    <submittedName>
        <fullName evidence="2">DUF4158 domain-containing protein</fullName>
    </submittedName>
</protein>
<evidence type="ECO:0000313" key="2">
    <source>
        <dbReference type="EMBL" id="MDX2290681.1"/>
    </source>
</evidence>
<name>A0ABU4JYV1_9ACTN</name>
<dbReference type="Proteomes" id="UP001278571">
    <property type="component" value="Unassembled WGS sequence"/>
</dbReference>
<keyword evidence="3" id="KW-1185">Reference proteome</keyword>
<gene>
    <name evidence="2" type="ORF">R2363_00535</name>
</gene>
<dbReference type="EMBL" id="JAWJZF010000104">
    <property type="protein sequence ID" value="MDX2290681.1"/>
    <property type="molecule type" value="Genomic_DNA"/>
</dbReference>
<reference evidence="2 3" key="1">
    <citation type="submission" date="2023-10" db="EMBL/GenBank/DDBJ databases">
        <authorList>
            <person name="Wang X.X."/>
        </authorList>
    </citation>
    <scope>NUCLEOTIDE SEQUENCE [LARGE SCALE GENOMIC DNA]</scope>
    <source>
        <strain evidence="2 3">NBRC 12816</strain>
    </source>
</reference>
<sequence>MDRSIPGGDLIGRWSLSFADIDFVNSKPALTRLGLAAQLKFFASLGFFAIDPGSIPTDGLSYLAEQLGVEAGEIAGYDFSSRT</sequence>
<organism evidence="2 3">
    <name type="scientific">Streptomyces roseolus</name>
    <dbReference type="NCBI Taxonomy" id="67358"/>
    <lineage>
        <taxon>Bacteria</taxon>
        <taxon>Bacillati</taxon>
        <taxon>Actinomycetota</taxon>
        <taxon>Actinomycetes</taxon>
        <taxon>Kitasatosporales</taxon>
        <taxon>Streptomycetaceae</taxon>
        <taxon>Streptomyces</taxon>
    </lineage>
</organism>
<dbReference type="InterPro" id="IPR025296">
    <property type="entry name" value="DUF4158"/>
</dbReference>
<accession>A0ABU4JYV1</accession>
<evidence type="ECO:0000259" key="1">
    <source>
        <dbReference type="Pfam" id="PF13700"/>
    </source>
</evidence>